<dbReference type="InterPro" id="IPR009003">
    <property type="entry name" value="Peptidase_S1_PA"/>
</dbReference>
<name>A0A2I0LFK5_PUNGR</name>
<protein>
    <submittedName>
        <fullName evidence="1">Uncharacterized protein</fullName>
    </submittedName>
</protein>
<gene>
    <name evidence="1" type="ORF">CRG98_000099</name>
</gene>
<organism evidence="1 2">
    <name type="scientific">Punica granatum</name>
    <name type="common">Pomegranate</name>
    <dbReference type="NCBI Taxonomy" id="22663"/>
    <lineage>
        <taxon>Eukaryota</taxon>
        <taxon>Viridiplantae</taxon>
        <taxon>Streptophyta</taxon>
        <taxon>Embryophyta</taxon>
        <taxon>Tracheophyta</taxon>
        <taxon>Spermatophyta</taxon>
        <taxon>Magnoliopsida</taxon>
        <taxon>eudicotyledons</taxon>
        <taxon>Gunneridae</taxon>
        <taxon>Pentapetalae</taxon>
        <taxon>rosids</taxon>
        <taxon>malvids</taxon>
        <taxon>Myrtales</taxon>
        <taxon>Lythraceae</taxon>
        <taxon>Punica</taxon>
    </lineage>
</organism>
<keyword evidence="2" id="KW-1185">Reference proteome</keyword>
<proteinExistence type="predicted"/>
<dbReference type="EMBL" id="PGOL01000003">
    <property type="protein sequence ID" value="PKI79468.1"/>
    <property type="molecule type" value="Genomic_DNA"/>
</dbReference>
<dbReference type="GO" id="GO:0004252">
    <property type="term" value="F:serine-type endopeptidase activity"/>
    <property type="evidence" value="ECO:0007669"/>
    <property type="project" value="InterPro"/>
</dbReference>
<dbReference type="InterPro" id="IPR039245">
    <property type="entry name" value="TYSND1/DEG15"/>
</dbReference>
<sequence length="703" mass="76144">MGLPEIIQIARDFAVLVRVHGPDPKGLKMRKHAFHKYDSGLTTLSASGLLLPDALYDPKVAKRVFGDSQSNTALVVTVASVIESFLSPNHRGSVVQGHPQLIPGAQINILMDDNARVGNDSEESNVGDSCWMPATLLTLVDVPDSSLALQSLLDTSVGSSGHNWEIGWSLTSEEISPRSVSDLMRAEHQRHMTIEEWTNTSSASMGKSLTRIALLGVSLPLKNAQSIAISSSIRSGDFVLAVGSPFGILSPKHFLNSTSVGSISNCYPPTSANKSLLMADIRCLPGMEGCPVFDENGNLIGILVTPLRQKTNGAQIQPLIPWEAITAAFSHILWKEPAGKVLKQRIETGKELNYIHKNPLYGSSSTIKKAMASVCLIMVGDSMWASGIVLNKQGLIITNAHLLEPWRFGRNAVSGEENGMEPPRLGPHLCDENCKFGLCSVSSSVRNYKKIRVRLDHREPWFWCNAKLVYICKGSLDIALLQLVDVPDDLSPIVVDVANPLQGSRACVIGHGLFGPRCEVAPSVSWGVVSKVVKTKLPKSYWSLRHGDEHGEFPVMLETTATVYAGASGGLVANSEGQMIGLITSNTRHGKGTVIPNLNFAIPCAALAPVFEFSQDMKDFLLLRDLDQPNKQLSAVWELMPQLSPEPGPTLPGGLPQTLLEDGKKEGRGSRFAKFISENDLLKRSTETGERGKLPRGPLSSKL</sequence>
<accession>A0A2I0LFK5</accession>
<dbReference type="SUPFAM" id="SSF50494">
    <property type="entry name" value="Trypsin-like serine proteases"/>
    <property type="match status" value="2"/>
</dbReference>
<dbReference type="InterPro" id="IPR043504">
    <property type="entry name" value="Peptidase_S1_PA_chymotrypsin"/>
</dbReference>
<reference evidence="1 2" key="1">
    <citation type="submission" date="2017-11" db="EMBL/GenBank/DDBJ databases">
        <title>De-novo sequencing of pomegranate (Punica granatum L.) genome.</title>
        <authorList>
            <person name="Akparov Z."/>
            <person name="Amiraslanov A."/>
            <person name="Hajiyeva S."/>
            <person name="Abbasov M."/>
            <person name="Kaur K."/>
            <person name="Hamwieh A."/>
            <person name="Solovyev V."/>
            <person name="Salamov A."/>
            <person name="Braich B."/>
            <person name="Kosarev P."/>
            <person name="Mahmoud A."/>
            <person name="Hajiyev E."/>
            <person name="Babayeva S."/>
            <person name="Izzatullayeva V."/>
            <person name="Mammadov A."/>
            <person name="Mammadov A."/>
            <person name="Sharifova S."/>
            <person name="Ojaghi J."/>
            <person name="Eynullazada K."/>
            <person name="Bayramov B."/>
            <person name="Abdulazimova A."/>
            <person name="Shahmuradov I."/>
        </authorList>
    </citation>
    <scope>NUCLEOTIDE SEQUENCE [LARGE SCALE GENOMIC DNA]</scope>
    <source>
        <strain evidence="2">cv. AG2017</strain>
        <tissue evidence="1">Leaf</tissue>
    </source>
</reference>
<dbReference type="PANTHER" id="PTHR21004">
    <property type="entry name" value="SERINE PROTEASE-RELATED"/>
    <property type="match status" value="1"/>
</dbReference>
<dbReference type="FunFam" id="2.40.10.10:FF:000096">
    <property type="entry name" value="Glyoxysomal processing protease glyoxysomal"/>
    <property type="match status" value="1"/>
</dbReference>
<dbReference type="STRING" id="22663.A0A2I0LFK5"/>
<dbReference type="GO" id="GO:0016485">
    <property type="term" value="P:protein processing"/>
    <property type="evidence" value="ECO:0007669"/>
    <property type="project" value="InterPro"/>
</dbReference>
<dbReference type="Pfam" id="PF13365">
    <property type="entry name" value="Trypsin_2"/>
    <property type="match status" value="2"/>
</dbReference>
<evidence type="ECO:0000313" key="2">
    <source>
        <dbReference type="Proteomes" id="UP000233551"/>
    </source>
</evidence>
<dbReference type="AlphaFoldDB" id="A0A2I0LFK5"/>
<dbReference type="OrthoDB" id="17845at2759"/>
<comment type="caution">
    <text evidence="1">The sequence shown here is derived from an EMBL/GenBank/DDBJ whole genome shotgun (WGS) entry which is preliminary data.</text>
</comment>
<dbReference type="Proteomes" id="UP000233551">
    <property type="component" value="Unassembled WGS sequence"/>
</dbReference>
<dbReference type="GeneID" id="116205665"/>
<dbReference type="PANTHER" id="PTHR21004:SF0">
    <property type="entry name" value="PEROXISOMAL LEADER PEPTIDE-PROCESSING PROTEASE"/>
    <property type="match status" value="1"/>
</dbReference>
<dbReference type="Gene3D" id="2.40.10.10">
    <property type="entry name" value="Trypsin-like serine proteases"/>
    <property type="match status" value="3"/>
</dbReference>
<dbReference type="GO" id="GO:0005777">
    <property type="term" value="C:peroxisome"/>
    <property type="evidence" value="ECO:0007669"/>
    <property type="project" value="InterPro"/>
</dbReference>
<evidence type="ECO:0000313" key="1">
    <source>
        <dbReference type="EMBL" id="PKI79468.1"/>
    </source>
</evidence>